<organism evidence="4 5">
    <name type="scientific">Tanacetum coccineum</name>
    <dbReference type="NCBI Taxonomy" id="301880"/>
    <lineage>
        <taxon>Eukaryota</taxon>
        <taxon>Viridiplantae</taxon>
        <taxon>Streptophyta</taxon>
        <taxon>Embryophyta</taxon>
        <taxon>Tracheophyta</taxon>
        <taxon>Spermatophyta</taxon>
        <taxon>Magnoliopsida</taxon>
        <taxon>eudicotyledons</taxon>
        <taxon>Gunneridae</taxon>
        <taxon>Pentapetalae</taxon>
        <taxon>asterids</taxon>
        <taxon>campanulids</taxon>
        <taxon>Asterales</taxon>
        <taxon>Asteraceae</taxon>
        <taxon>Asteroideae</taxon>
        <taxon>Anthemideae</taxon>
        <taxon>Anthemidinae</taxon>
        <taxon>Tanacetum</taxon>
    </lineage>
</organism>
<evidence type="ECO:0000259" key="3">
    <source>
        <dbReference type="Pfam" id="PF04195"/>
    </source>
</evidence>
<dbReference type="PANTHER" id="PTHR36034:SF5">
    <property type="match status" value="1"/>
</dbReference>
<dbReference type="Proteomes" id="UP001151760">
    <property type="component" value="Unassembled WGS sequence"/>
</dbReference>
<reference evidence="4" key="1">
    <citation type="journal article" date="2022" name="Int. J. Mol. Sci.">
        <title>Draft Genome of Tanacetum Coccineum: Genomic Comparison of Closely Related Tanacetum-Family Plants.</title>
        <authorList>
            <person name="Yamashiro T."/>
            <person name="Shiraishi A."/>
            <person name="Nakayama K."/>
            <person name="Satake H."/>
        </authorList>
    </citation>
    <scope>NUCLEOTIDE SEQUENCE</scope>
</reference>
<name>A0ABQ4XHG7_9ASTR</name>
<proteinExistence type="predicted"/>
<evidence type="ECO:0000313" key="4">
    <source>
        <dbReference type="EMBL" id="GJS64492.1"/>
    </source>
</evidence>
<dbReference type="EMBL" id="BQNB010009509">
    <property type="protein sequence ID" value="GJS64492.1"/>
    <property type="molecule type" value="Genomic_DNA"/>
</dbReference>
<feature type="region of interest" description="Disordered" evidence="2">
    <location>
        <begin position="255"/>
        <end position="280"/>
    </location>
</feature>
<reference evidence="4" key="2">
    <citation type="submission" date="2022-01" db="EMBL/GenBank/DDBJ databases">
        <authorList>
            <person name="Yamashiro T."/>
            <person name="Shiraishi A."/>
            <person name="Satake H."/>
            <person name="Nakayama K."/>
        </authorList>
    </citation>
    <scope>NUCLEOTIDE SEQUENCE</scope>
</reference>
<sequence>MKLAAKLDDLIAASVYPVTSSGNDYDGVGSKPCRFGPLKTKTGLTVVDKHIDVHEEGFIIIPCNELSDDWSKESDMLSFRSLDRPFVFPGEQVHIIACLTPSKQEQTEELLIRFKKSHFFARIAEADEALWSRRKPEKAFQGSTSTIGGKFIPIESSKDAMLVDSGSLDASTSGGLAKNDVKCTMLANGDIVVLLQINIGVDSWKDPVLEILQFEKYQSTSLTYETSENIDHSKQDPYGDLLKWLLPVQNSVSSPRFVSSVDTSPNATARNSLTRPNPPNSFGSQNFLLGQFRSHSMSSLSSQSGSKLNNGLDDWDQVLSNASGSKRSVEGLLSFRGVPLEPERFSVRCGLEGIYIPGRRWRRKIEIVQPLEVHCFAADCNTKDLLCIQIKNVSPAYLPDIVIYLDAITVIFEEASKGGPSFSSPVACVETGNDHGLPGLALRSKSSFISSLWKCNIDIDQVKHLLDRKGEEHSFILKPATPLWSSNAPGDRSVYIFSSVDRGASPANKYAVLVSCRSNYTESRLLFKQPTNWQPRLQKDILISVASQMSRHTIHSDDRIPNLPVQVLTLHASNLTNEDLTLTFLAPPSFSSPSVLSLTSAPPSPMSPFDEPVRVSNDRQSIALQRLWSASKVLLDPNSGDDRDRKFGSFNEKTDVISDILPKSDLACTHMWLKSRVPLGCVPSRSTVTVKLELLPLTDGIITLDSLQINVEQGKWNTRGVIQVSVLAFISIFFKMANKHSIMTREMVESFCDSYYIPDEVHPAAPGRDRTITQFPEGKVGVYTRLFDYCGYRIPLTKFFVSVLKYFRIHISQLSPFGAARISHFEVLTRVLDLGPSVAVFRAFYTRIYSDGLFSFAKRSLSAPSCLSKPPDSIKNWADHFFWVDSRVFPISVPLYTGGVLEKDPAPHLTARQEQAVQVLSSNKAPFRRYPECFLALVGLSPYYPFGENTYPAFERPDRTDMGLLDYIRTADPRKVQAVEVQKGEEQVTLLESIKHCFVSLDAPAAVHQASGSGSGAGPEVSAPSAGENVVAEENVIPVGTYVDLVDPEGDLTVVEKGDAAQKQPEKSEESTDSFYETVVLNSEDVKRWYIPRCNITNDSLLDDGFSCRTLVDRVAPPGFFSTLRNMDYDQLFEEFNVGAARQIYLGSEVRSRTEHELELKEKLQAKYDARGVLLGEKDAEITRLKSLVKEKETESAEVLRLRDQVSVLAADKSFLSAEVSALKSAVSQKDTDISLLDSRASYLKSALDDSQAACDEARNLISSLSSERDGLASEVSTLHSAFRDFKEKMEAQQEAQAQELYNRVAELEAHVMDVSGRLEGEFYPAYLTALAGRRWLLTHGMELAMVKCLKSPEYQGILGHALGRAVDYGMQEDSGINEVLDCFLLDGPLADLPEAAHLQPCLEQLSVPIYCIVHELEISSADLREKLEMYEGSLKQLEEFQDNLMGPLRTRLAEIDADFTRCCMRFQESFHPHLPNVVQGKRWILIMMKLLVVKCLNSNEYMEALGHAFGRAIEKGMQEGLATGIEHGQAGRCLTDLEAYIPSAEDDFNSAIRDLRDLNFPLLQELSNKKDAGT</sequence>
<dbReference type="InterPro" id="IPR007321">
    <property type="entry name" value="Transposase_28"/>
</dbReference>
<comment type="caution">
    <text evidence="4">The sequence shown here is derived from an EMBL/GenBank/DDBJ whole genome shotgun (WGS) entry which is preliminary data.</text>
</comment>
<feature type="domain" description="Transposase (putative) gypsy type" evidence="3">
    <location>
        <begin position="789"/>
        <end position="846"/>
    </location>
</feature>
<evidence type="ECO:0000313" key="5">
    <source>
        <dbReference type="Proteomes" id="UP001151760"/>
    </source>
</evidence>
<dbReference type="Pfam" id="PF04195">
    <property type="entry name" value="Transposase_28"/>
    <property type="match status" value="1"/>
</dbReference>
<feature type="coiled-coil region" evidence="1">
    <location>
        <begin position="1248"/>
        <end position="1311"/>
    </location>
</feature>
<protein>
    <recommendedName>
        <fullName evidence="3">Transposase (putative) gypsy type domain-containing protein</fullName>
    </recommendedName>
</protein>
<dbReference type="PANTHER" id="PTHR36034">
    <property type="entry name" value="EXPRESSED PROTEIN"/>
    <property type="match status" value="1"/>
</dbReference>
<accession>A0ABQ4XHG7</accession>
<dbReference type="Gene3D" id="1.10.287.1490">
    <property type="match status" value="1"/>
</dbReference>
<gene>
    <name evidence="4" type="ORF">Tco_0679056</name>
</gene>
<keyword evidence="1" id="KW-0175">Coiled coil</keyword>
<keyword evidence="5" id="KW-1185">Reference proteome</keyword>
<evidence type="ECO:0000256" key="2">
    <source>
        <dbReference type="SAM" id="MobiDB-lite"/>
    </source>
</evidence>
<evidence type="ECO:0000256" key="1">
    <source>
        <dbReference type="SAM" id="Coils"/>
    </source>
</evidence>